<accession>A0A7S3JVU6</accession>
<evidence type="ECO:0000256" key="1">
    <source>
        <dbReference type="SAM" id="MobiDB-lite"/>
    </source>
</evidence>
<proteinExistence type="predicted"/>
<dbReference type="EMBL" id="HBIJ01010912">
    <property type="protein sequence ID" value="CAE0366717.1"/>
    <property type="molecule type" value="Transcribed_RNA"/>
</dbReference>
<feature type="compositionally biased region" description="Basic and acidic residues" evidence="1">
    <location>
        <begin position="278"/>
        <end position="306"/>
    </location>
</feature>
<feature type="region of interest" description="Disordered" evidence="1">
    <location>
        <begin position="240"/>
        <end position="339"/>
    </location>
</feature>
<gene>
    <name evidence="2" type="ORF">ALAG00032_LOCUS7465</name>
</gene>
<feature type="region of interest" description="Disordered" evidence="1">
    <location>
        <begin position="12"/>
        <end position="38"/>
    </location>
</feature>
<dbReference type="AlphaFoldDB" id="A0A7S3JVU6"/>
<feature type="compositionally biased region" description="Basic and acidic residues" evidence="1">
    <location>
        <begin position="329"/>
        <end position="339"/>
    </location>
</feature>
<name>A0A7S3JVU6_9STRA</name>
<evidence type="ECO:0008006" key="3">
    <source>
        <dbReference type="Google" id="ProtNLM"/>
    </source>
</evidence>
<feature type="compositionally biased region" description="Basic and acidic residues" evidence="1">
    <location>
        <begin position="249"/>
        <end position="269"/>
    </location>
</feature>
<evidence type="ECO:0000313" key="2">
    <source>
        <dbReference type="EMBL" id="CAE0366717.1"/>
    </source>
</evidence>
<protein>
    <recommendedName>
        <fullName evidence="3">PH domain-containing protein</fullName>
    </recommendedName>
</protein>
<sequence>MAILMSGYLQSNAAPESESGGGKKSMMTALLGSTSGGGTKKWRKDYWSFDGEILEQRSGAESDATVYEKYTVIGQLTKTSKQVDLNVRTHSGKMFKLSLKASTGAELKPWCEALRGKKLQAQTEEFSTPIAAKKKKISNDPLEKLEDLRKQYNDILQQMDIVDRRALDEHETIESKLEAKSQVAQMNGRLDKLQFAGVDSVVTSEIQNEELKARAKLIRKTLNADIEHLRARIGQVHAHLSTISPRTPKPAEADHCHQEMEHDALEKRNKLTQPGRDSPQEEQRQEETQQNRDHDLDNHQQRDSSRPSDNLVSAAASAVANMTNSPEQQEVKVAHASHD</sequence>
<reference evidence="2" key="1">
    <citation type="submission" date="2021-01" db="EMBL/GenBank/DDBJ databases">
        <authorList>
            <person name="Corre E."/>
            <person name="Pelletier E."/>
            <person name="Niang G."/>
            <person name="Scheremetjew M."/>
            <person name="Finn R."/>
            <person name="Kale V."/>
            <person name="Holt S."/>
            <person name="Cochrane G."/>
            <person name="Meng A."/>
            <person name="Brown T."/>
            <person name="Cohen L."/>
        </authorList>
    </citation>
    <scope>NUCLEOTIDE SEQUENCE</scope>
    <source>
        <strain evidence="2">CCMP1510</strain>
    </source>
</reference>
<organism evidence="2">
    <name type="scientific">Aureoumbra lagunensis</name>
    <dbReference type="NCBI Taxonomy" id="44058"/>
    <lineage>
        <taxon>Eukaryota</taxon>
        <taxon>Sar</taxon>
        <taxon>Stramenopiles</taxon>
        <taxon>Ochrophyta</taxon>
        <taxon>Pelagophyceae</taxon>
        <taxon>Pelagomonadales</taxon>
        <taxon>Aureoumbra</taxon>
    </lineage>
</organism>